<gene>
    <name evidence="1" type="ORF">HNR07_002103</name>
</gene>
<protein>
    <submittedName>
        <fullName evidence="1">Uncharacterized protein</fullName>
    </submittedName>
</protein>
<organism evidence="1 2">
    <name type="scientific">Nocardiopsis metallicus</name>
    <dbReference type="NCBI Taxonomy" id="179819"/>
    <lineage>
        <taxon>Bacteria</taxon>
        <taxon>Bacillati</taxon>
        <taxon>Actinomycetota</taxon>
        <taxon>Actinomycetes</taxon>
        <taxon>Streptosporangiales</taxon>
        <taxon>Nocardiopsidaceae</taxon>
        <taxon>Nocardiopsis</taxon>
    </lineage>
</organism>
<dbReference type="Proteomes" id="UP000579647">
    <property type="component" value="Unassembled WGS sequence"/>
</dbReference>
<proteinExistence type="predicted"/>
<reference evidence="1 2" key="1">
    <citation type="submission" date="2020-08" db="EMBL/GenBank/DDBJ databases">
        <title>Sequencing the genomes of 1000 actinobacteria strains.</title>
        <authorList>
            <person name="Klenk H.-P."/>
        </authorList>
    </citation>
    <scope>NUCLEOTIDE SEQUENCE [LARGE SCALE GENOMIC DNA]</scope>
    <source>
        <strain evidence="1 2">DSM 44598</strain>
    </source>
</reference>
<dbReference type="AlphaFoldDB" id="A0A840WHM5"/>
<dbReference type="RefSeq" id="WP_184364579.1">
    <property type="nucleotide sequence ID" value="NZ_BAAAKM010000147.1"/>
</dbReference>
<dbReference type="EMBL" id="JACHDO010000001">
    <property type="protein sequence ID" value="MBB5490966.1"/>
    <property type="molecule type" value="Genomic_DNA"/>
</dbReference>
<accession>A0A840WHM5</accession>
<keyword evidence="2" id="KW-1185">Reference proteome</keyword>
<sequence length="129" mass="15273">MDTKTIYTPLPSFEDCYLSRVCPTCKARPWIDCDVKRGNRKMHLTRTRGSNNNGRWSPEYKFVEERETGKRYDSIDPHRVRVWHVSKRVFTVDENGRHVRDIENSERVVPADEMVWTDDTKTVMVVPDE</sequence>
<evidence type="ECO:0000313" key="2">
    <source>
        <dbReference type="Proteomes" id="UP000579647"/>
    </source>
</evidence>
<name>A0A840WHM5_9ACTN</name>
<evidence type="ECO:0000313" key="1">
    <source>
        <dbReference type="EMBL" id="MBB5490966.1"/>
    </source>
</evidence>
<comment type="caution">
    <text evidence="1">The sequence shown here is derived from an EMBL/GenBank/DDBJ whole genome shotgun (WGS) entry which is preliminary data.</text>
</comment>